<sequence>MDRVKKHFQDEAGTFDARVVKSVPFYADMLEALVSALPFKKNDAKRILDLGCGTGSISKKIKEHFPKARITCVDFSENMLEIAKNKLRDFRDIRYVVSDVRTFDYSGFDAVVSSLTLHHLRRGGEKLKLYAKIRRGLRKGGVLYLADLVLGETDCLQRLNLEMWKRFLSRHMSEKDMNERRRRYEREDHPFKISDEMAWLKGAGFRHIDVVWKYYHFAVFGGQK</sequence>
<evidence type="ECO:0000259" key="2">
    <source>
        <dbReference type="Pfam" id="PF13649"/>
    </source>
</evidence>
<dbReference type="SUPFAM" id="SSF53335">
    <property type="entry name" value="S-adenosyl-L-methionine-dependent methyltransferases"/>
    <property type="match status" value="1"/>
</dbReference>
<keyword evidence="1" id="KW-0808">Transferase</keyword>
<dbReference type="AlphaFoldDB" id="A0A410P7G9"/>
<name>A0A410P7G9_VELA1</name>
<dbReference type="EMBL" id="CP019384">
    <property type="protein sequence ID" value="QAT18028.1"/>
    <property type="molecule type" value="Genomic_DNA"/>
</dbReference>
<evidence type="ECO:0000313" key="4">
    <source>
        <dbReference type="Proteomes" id="UP000287243"/>
    </source>
</evidence>
<keyword evidence="4" id="KW-1185">Reference proteome</keyword>
<protein>
    <recommendedName>
        <fullName evidence="2">Methyltransferase domain-containing protein</fullName>
    </recommendedName>
</protein>
<reference evidence="3 4" key="1">
    <citation type="submission" date="2017-01" db="EMBL/GenBank/DDBJ databases">
        <title>First insights into the biology of 'candidatus Vampirococcus archaeovorus'.</title>
        <authorList>
            <person name="Kizina J."/>
            <person name="Jordan S."/>
            <person name="Stueber K."/>
            <person name="Reinhardt R."/>
            <person name="Harder J."/>
        </authorList>
    </citation>
    <scope>NUCLEOTIDE SEQUENCE [LARGE SCALE GENOMIC DNA]</scope>
    <source>
        <strain evidence="3 4">LiM</strain>
    </source>
</reference>
<feature type="domain" description="Methyltransferase" evidence="2">
    <location>
        <begin position="47"/>
        <end position="141"/>
    </location>
</feature>
<dbReference type="KEGG" id="vai:BU251_05455"/>
<gene>
    <name evidence="3" type="ORF">BU251_05455</name>
</gene>
<dbReference type="Gene3D" id="3.40.50.150">
    <property type="entry name" value="Vaccinia Virus protein VP39"/>
    <property type="match status" value="1"/>
</dbReference>
<evidence type="ECO:0000256" key="1">
    <source>
        <dbReference type="ARBA" id="ARBA00022679"/>
    </source>
</evidence>
<dbReference type="Pfam" id="PF13649">
    <property type="entry name" value="Methyltransf_25"/>
    <property type="match status" value="1"/>
</dbReference>
<organism evidence="3 4">
    <name type="scientific">Velamenicoccus archaeovorus</name>
    <dbReference type="NCBI Taxonomy" id="1930593"/>
    <lineage>
        <taxon>Bacteria</taxon>
        <taxon>Pseudomonadati</taxon>
        <taxon>Candidatus Omnitrophota</taxon>
        <taxon>Candidatus Velamenicoccus</taxon>
    </lineage>
</organism>
<dbReference type="Proteomes" id="UP000287243">
    <property type="component" value="Chromosome"/>
</dbReference>
<dbReference type="GO" id="GO:0016740">
    <property type="term" value="F:transferase activity"/>
    <property type="evidence" value="ECO:0007669"/>
    <property type="project" value="UniProtKB-KW"/>
</dbReference>
<dbReference type="InterPro" id="IPR041698">
    <property type="entry name" value="Methyltransf_25"/>
</dbReference>
<proteinExistence type="predicted"/>
<accession>A0A410P7G9</accession>
<dbReference type="CDD" id="cd02440">
    <property type="entry name" value="AdoMet_MTases"/>
    <property type="match status" value="1"/>
</dbReference>
<evidence type="ECO:0000313" key="3">
    <source>
        <dbReference type="EMBL" id="QAT18028.1"/>
    </source>
</evidence>
<dbReference type="PANTHER" id="PTHR43861">
    <property type="entry name" value="TRANS-ACONITATE 2-METHYLTRANSFERASE-RELATED"/>
    <property type="match status" value="1"/>
</dbReference>
<dbReference type="InterPro" id="IPR029063">
    <property type="entry name" value="SAM-dependent_MTases_sf"/>
</dbReference>